<evidence type="ECO:0000313" key="3">
    <source>
        <dbReference type="Proteomes" id="UP000652761"/>
    </source>
</evidence>
<name>A0A843USH9_COLES</name>
<keyword evidence="1" id="KW-0812">Transmembrane</keyword>
<keyword evidence="1" id="KW-0472">Membrane</keyword>
<reference evidence="2" key="1">
    <citation type="submission" date="2017-07" db="EMBL/GenBank/DDBJ databases">
        <title>Taro Niue Genome Assembly and Annotation.</title>
        <authorList>
            <person name="Atibalentja N."/>
            <person name="Keating K."/>
            <person name="Fields C.J."/>
        </authorList>
    </citation>
    <scope>NUCLEOTIDE SEQUENCE</scope>
    <source>
        <strain evidence="2">Niue_2</strain>
        <tissue evidence="2">Leaf</tissue>
    </source>
</reference>
<feature type="non-terminal residue" evidence="2">
    <location>
        <position position="112"/>
    </location>
</feature>
<dbReference type="AlphaFoldDB" id="A0A843USH9"/>
<proteinExistence type="predicted"/>
<organism evidence="2 3">
    <name type="scientific">Colocasia esculenta</name>
    <name type="common">Wild taro</name>
    <name type="synonym">Arum esculentum</name>
    <dbReference type="NCBI Taxonomy" id="4460"/>
    <lineage>
        <taxon>Eukaryota</taxon>
        <taxon>Viridiplantae</taxon>
        <taxon>Streptophyta</taxon>
        <taxon>Embryophyta</taxon>
        <taxon>Tracheophyta</taxon>
        <taxon>Spermatophyta</taxon>
        <taxon>Magnoliopsida</taxon>
        <taxon>Liliopsida</taxon>
        <taxon>Araceae</taxon>
        <taxon>Aroideae</taxon>
        <taxon>Colocasieae</taxon>
        <taxon>Colocasia</taxon>
    </lineage>
</organism>
<evidence type="ECO:0000313" key="2">
    <source>
        <dbReference type="EMBL" id="MQL84650.1"/>
    </source>
</evidence>
<feature type="transmembrane region" description="Helical" evidence="1">
    <location>
        <begin position="75"/>
        <end position="97"/>
    </location>
</feature>
<comment type="caution">
    <text evidence="2">The sequence shown here is derived from an EMBL/GenBank/DDBJ whole genome shotgun (WGS) entry which is preliminary data.</text>
</comment>
<accession>A0A843USH9</accession>
<sequence length="112" mass="13070">RHLGNTVTTLGLRRPGEQVSTLTSVVLVHLQDFPNAFRTNFSHIEVSIGTFLCTALEAPRVAVSFRPNYYTLHSLYRIFTHYSHVLLILLNHFICYIHKFHMSQLTLTWYYC</sequence>
<feature type="non-terminal residue" evidence="2">
    <location>
        <position position="1"/>
    </location>
</feature>
<gene>
    <name evidence="2" type="ORF">Taro_017159</name>
</gene>
<protein>
    <submittedName>
        <fullName evidence="2">Uncharacterized protein</fullName>
    </submittedName>
</protein>
<evidence type="ECO:0000256" key="1">
    <source>
        <dbReference type="SAM" id="Phobius"/>
    </source>
</evidence>
<dbReference type="Proteomes" id="UP000652761">
    <property type="component" value="Unassembled WGS sequence"/>
</dbReference>
<keyword evidence="1" id="KW-1133">Transmembrane helix</keyword>
<keyword evidence="3" id="KW-1185">Reference proteome</keyword>
<dbReference type="EMBL" id="NMUH01000777">
    <property type="protein sequence ID" value="MQL84650.1"/>
    <property type="molecule type" value="Genomic_DNA"/>
</dbReference>